<reference evidence="2" key="1">
    <citation type="submission" date="2018-10" db="EMBL/GenBank/DDBJ databases">
        <title>Effector identification in a new, highly contiguous assembly of the strawberry crown rot pathogen Phytophthora cactorum.</title>
        <authorList>
            <person name="Armitage A.D."/>
            <person name="Nellist C.F."/>
            <person name="Bates H."/>
            <person name="Vickerstaff R.J."/>
            <person name="Harrison R.J."/>
        </authorList>
    </citation>
    <scope>NUCLEOTIDE SEQUENCE</scope>
    <source>
        <strain evidence="2">15-7</strain>
        <strain evidence="3">4032</strain>
        <strain evidence="4">4040</strain>
        <strain evidence="5">P415</strain>
    </source>
</reference>
<feature type="region of interest" description="Disordered" evidence="1">
    <location>
        <begin position="1"/>
        <end position="26"/>
    </location>
</feature>
<dbReference type="Proteomes" id="UP000736787">
    <property type="component" value="Unassembled WGS sequence"/>
</dbReference>
<evidence type="ECO:0000256" key="1">
    <source>
        <dbReference type="SAM" id="MobiDB-lite"/>
    </source>
</evidence>
<dbReference type="EMBL" id="RCMG01000197">
    <property type="protein sequence ID" value="KAG2860030.1"/>
    <property type="molecule type" value="Genomic_DNA"/>
</dbReference>
<evidence type="ECO:0000313" key="4">
    <source>
        <dbReference type="EMBL" id="KAG2945564.1"/>
    </source>
</evidence>
<dbReference type="Proteomes" id="UP000735874">
    <property type="component" value="Unassembled WGS sequence"/>
</dbReference>
<sequence>MENADETKLRDTDMKPSVPSVAETGNDEELMSEMLYTLESWRFPDYEAAIMCDAFFRSVAGMFEGLNASADPTEE</sequence>
<evidence type="ECO:0000313" key="3">
    <source>
        <dbReference type="EMBL" id="KAG2937468.1"/>
    </source>
</evidence>
<dbReference type="EMBL" id="RCMI01000077">
    <property type="protein sequence ID" value="KAG2937468.1"/>
    <property type="molecule type" value="Genomic_DNA"/>
</dbReference>
<proteinExistence type="predicted"/>
<dbReference type="EMBL" id="RCMK01000179">
    <property type="protein sequence ID" value="KAG2945564.1"/>
    <property type="molecule type" value="Genomic_DNA"/>
</dbReference>
<feature type="compositionally biased region" description="Basic and acidic residues" evidence="1">
    <location>
        <begin position="1"/>
        <end position="14"/>
    </location>
</feature>
<dbReference type="EMBL" id="RCML01000095">
    <property type="protein sequence ID" value="KAG2991899.1"/>
    <property type="molecule type" value="Genomic_DNA"/>
</dbReference>
<protein>
    <submittedName>
        <fullName evidence="2">Uncharacterized protein</fullName>
    </submittedName>
</protein>
<name>A0A8T0ZBJ9_9STRA</name>
<organism evidence="2 6">
    <name type="scientific">Phytophthora cactorum</name>
    <dbReference type="NCBI Taxonomy" id="29920"/>
    <lineage>
        <taxon>Eukaryota</taxon>
        <taxon>Sar</taxon>
        <taxon>Stramenopiles</taxon>
        <taxon>Oomycota</taxon>
        <taxon>Peronosporomycetes</taxon>
        <taxon>Peronosporales</taxon>
        <taxon>Peronosporaceae</taxon>
        <taxon>Phytophthora</taxon>
    </lineage>
</organism>
<comment type="caution">
    <text evidence="2">The sequence shown here is derived from an EMBL/GenBank/DDBJ whole genome shotgun (WGS) entry which is preliminary data.</text>
</comment>
<dbReference type="Proteomes" id="UP000774804">
    <property type="component" value="Unassembled WGS sequence"/>
</dbReference>
<dbReference type="Proteomes" id="UP000697107">
    <property type="component" value="Unassembled WGS sequence"/>
</dbReference>
<evidence type="ECO:0000313" key="2">
    <source>
        <dbReference type="EMBL" id="KAG2860030.1"/>
    </source>
</evidence>
<gene>
    <name evidence="2" type="ORF">PC113_g8412</name>
    <name evidence="3" type="ORF">PC115_g4194</name>
    <name evidence="4" type="ORF">PC117_g8335</name>
    <name evidence="5" type="ORF">PC118_g4862</name>
</gene>
<evidence type="ECO:0000313" key="5">
    <source>
        <dbReference type="EMBL" id="KAG2991899.1"/>
    </source>
</evidence>
<evidence type="ECO:0000313" key="6">
    <source>
        <dbReference type="Proteomes" id="UP000735874"/>
    </source>
</evidence>
<accession>A0A8T0ZBJ9</accession>
<dbReference type="AlphaFoldDB" id="A0A8T0ZBJ9"/>